<name>A0A941JUM8_9CHRO</name>
<dbReference type="EMBL" id="JADQBC010000021">
    <property type="protein sequence ID" value="MBR8827155.1"/>
    <property type="molecule type" value="Genomic_DNA"/>
</dbReference>
<evidence type="ECO:0000313" key="3">
    <source>
        <dbReference type="Proteomes" id="UP000767446"/>
    </source>
</evidence>
<evidence type="ECO:0000256" key="1">
    <source>
        <dbReference type="SAM" id="SignalP"/>
    </source>
</evidence>
<accession>A0A941JUM8</accession>
<protein>
    <submittedName>
        <fullName evidence="2">PEP-CTERM sorting domain-containing protein</fullName>
    </submittedName>
</protein>
<dbReference type="NCBIfam" id="TIGR02595">
    <property type="entry name" value="PEP_CTERM"/>
    <property type="match status" value="1"/>
</dbReference>
<proteinExistence type="predicted"/>
<sequence length="252" mass="26231">MKKTMKQVGLSLAVLTAVLTPGAARAASIKVVDWNTANWTGGGLNQTVNTGFGNIGFNFSGDTSRLASFGSSGRTPVVNTTLNGSSSTEKTLHLQLDPTTANQSVTMTTTLDRALEGLNFTLYDIDKSDDNSTSKGSWNDLVEIKGFLNGQLVNANFNVLDPNNVVKSGSTLNGIKSVGNDADGGNVKVGFGGAIDSFQLTFKQEANLVNDDPGSHGIGIGSFAVPEPMTMGGTMLALGLGSYFKKKVGKNA</sequence>
<feature type="signal peptide" evidence="1">
    <location>
        <begin position="1"/>
        <end position="26"/>
    </location>
</feature>
<gene>
    <name evidence="2" type="ORF">DSM107014_04485</name>
</gene>
<organism evidence="2 3">
    <name type="scientific">Gomphosphaeria aponina SAG 52.96 = DSM 107014</name>
    <dbReference type="NCBI Taxonomy" id="1521640"/>
    <lineage>
        <taxon>Bacteria</taxon>
        <taxon>Bacillati</taxon>
        <taxon>Cyanobacteriota</taxon>
        <taxon>Cyanophyceae</taxon>
        <taxon>Oscillatoriophycideae</taxon>
        <taxon>Chroococcales</taxon>
        <taxon>Gomphosphaeriaceae</taxon>
        <taxon>Gomphosphaeria</taxon>
    </lineage>
</organism>
<comment type="caution">
    <text evidence="2">The sequence shown here is derived from an EMBL/GenBank/DDBJ whole genome shotgun (WGS) entry which is preliminary data.</text>
</comment>
<dbReference type="InterPro" id="IPR026374">
    <property type="entry name" value="Cyano_PEP"/>
</dbReference>
<dbReference type="Proteomes" id="UP000767446">
    <property type="component" value="Unassembled WGS sequence"/>
</dbReference>
<feature type="chain" id="PRO_5037876022" evidence="1">
    <location>
        <begin position="27"/>
        <end position="252"/>
    </location>
</feature>
<dbReference type="AlphaFoldDB" id="A0A941JUM8"/>
<evidence type="ECO:0000313" key="2">
    <source>
        <dbReference type="EMBL" id="MBR8827155.1"/>
    </source>
</evidence>
<reference evidence="2" key="1">
    <citation type="submission" date="2021-02" db="EMBL/GenBank/DDBJ databases">
        <title>Metagenome analyses of Stigonema ocellatum DSM 106950, Chlorogloea purpurea SAG 13.99 and Gomphosphaeria aponina DSM 107014.</title>
        <authorList>
            <person name="Marter P."/>
            <person name="Huang S."/>
        </authorList>
    </citation>
    <scope>NUCLEOTIDE SEQUENCE</scope>
    <source>
        <strain evidence="2">JP213</strain>
    </source>
</reference>
<keyword evidence="1" id="KW-0732">Signal</keyword>
<dbReference type="NCBIfam" id="TIGR04155">
    <property type="entry name" value="cyano_PEP"/>
    <property type="match status" value="1"/>
</dbReference>
<dbReference type="InterPro" id="IPR013424">
    <property type="entry name" value="Ice-binding_C"/>
</dbReference>